<evidence type="ECO:0000259" key="1">
    <source>
        <dbReference type="Pfam" id="PF00582"/>
    </source>
</evidence>
<protein>
    <submittedName>
        <fullName evidence="2">Nucleotide-binding universal stress protein, UspA family</fullName>
    </submittedName>
</protein>
<dbReference type="Gene3D" id="3.40.50.620">
    <property type="entry name" value="HUPs"/>
    <property type="match status" value="2"/>
</dbReference>
<dbReference type="Proteomes" id="UP000198697">
    <property type="component" value="Unassembled WGS sequence"/>
</dbReference>
<dbReference type="SUPFAM" id="SSF52402">
    <property type="entry name" value="Adenine nucleotide alpha hydrolases-like"/>
    <property type="match status" value="2"/>
</dbReference>
<gene>
    <name evidence="2" type="ORF">SAMN04487998_1575</name>
</gene>
<evidence type="ECO:0000313" key="2">
    <source>
        <dbReference type="EMBL" id="SET36346.1"/>
    </source>
</evidence>
<proteinExistence type="predicted"/>
<dbReference type="OrthoDB" id="871451at2"/>
<dbReference type="STRING" id="82805.SAMN04487998_1575"/>
<feature type="domain" description="UspA" evidence="1">
    <location>
        <begin position="150"/>
        <end position="274"/>
    </location>
</feature>
<organism evidence="2 3">
    <name type="scientific">Hymenobacter actinosclerus</name>
    <dbReference type="NCBI Taxonomy" id="82805"/>
    <lineage>
        <taxon>Bacteria</taxon>
        <taxon>Pseudomonadati</taxon>
        <taxon>Bacteroidota</taxon>
        <taxon>Cytophagia</taxon>
        <taxon>Cytophagales</taxon>
        <taxon>Hymenobacteraceae</taxon>
        <taxon>Hymenobacter</taxon>
    </lineage>
</organism>
<dbReference type="AlphaFoldDB" id="A0A1I0DVR5"/>
<dbReference type="RefSeq" id="WP_092770150.1">
    <property type="nucleotide sequence ID" value="NZ_FOHS01000002.1"/>
</dbReference>
<sequence>MDLSLIVFAGFYPPARRAIQYADALAQAVAGRLVLLHINRASQFDPYESVAERYHQQELARKSDMAAILYQQAGRLQTPASLEVVTDLLPAVAQDLARRYQPALFVLSQADEGAPAATTLLTSCVDILRGGSYPLLVVSAAAPARHPPCRILIAADRESFMLAPAAQALRPLLALPGAEVMVAHISSGVEDDEGCALALRAVQASGLVQGLPTPELRGYQHESHVQGVLAAALDMRADLVVVVARQRSYLSDLFHRSVTANLLHTCPVPVLVLPAAAPEPAPEAPGMAMAAGYANTVLTGLLPAS</sequence>
<evidence type="ECO:0000313" key="3">
    <source>
        <dbReference type="Proteomes" id="UP000198697"/>
    </source>
</evidence>
<name>A0A1I0DVR5_9BACT</name>
<dbReference type="CDD" id="cd00293">
    <property type="entry name" value="USP-like"/>
    <property type="match status" value="1"/>
</dbReference>
<dbReference type="InterPro" id="IPR014729">
    <property type="entry name" value="Rossmann-like_a/b/a_fold"/>
</dbReference>
<accession>A0A1I0DVR5</accession>
<dbReference type="InterPro" id="IPR006016">
    <property type="entry name" value="UspA"/>
</dbReference>
<dbReference type="EMBL" id="FOHS01000002">
    <property type="protein sequence ID" value="SET36346.1"/>
    <property type="molecule type" value="Genomic_DNA"/>
</dbReference>
<keyword evidence="3" id="KW-1185">Reference proteome</keyword>
<dbReference type="Pfam" id="PF00582">
    <property type="entry name" value="Usp"/>
    <property type="match status" value="1"/>
</dbReference>
<reference evidence="3" key="1">
    <citation type="submission" date="2016-10" db="EMBL/GenBank/DDBJ databases">
        <authorList>
            <person name="Varghese N."/>
            <person name="Submissions S."/>
        </authorList>
    </citation>
    <scope>NUCLEOTIDE SEQUENCE [LARGE SCALE GENOMIC DNA]</scope>
    <source>
        <strain evidence="3">DSM 15310</strain>
    </source>
</reference>